<evidence type="ECO:0000313" key="2">
    <source>
        <dbReference type="Proteomes" id="UP000823775"/>
    </source>
</evidence>
<evidence type="ECO:0000313" key="1">
    <source>
        <dbReference type="EMBL" id="MCD7461323.1"/>
    </source>
</evidence>
<keyword evidence="2" id="KW-1185">Reference proteome</keyword>
<dbReference type="EMBL" id="JACEIK010000718">
    <property type="protein sequence ID" value="MCD7461323.1"/>
    <property type="molecule type" value="Genomic_DNA"/>
</dbReference>
<comment type="caution">
    <text evidence="1">The sequence shown here is derived from an EMBL/GenBank/DDBJ whole genome shotgun (WGS) entry which is preliminary data.</text>
</comment>
<proteinExistence type="predicted"/>
<protein>
    <submittedName>
        <fullName evidence="1">Uncharacterized protein</fullName>
    </submittedName>
</protein>
<dbReference type="PANTHER" id="PTHR45523:SF2">
    <property type="entry name" value="OS02G0470600 PROTEIN"/>
    <property type="match status" value="1"/>
</dbReference>
<dbReference type="Proteomes" id="UP000823775">
    <property type="component" value="Unassembled WGS sequence"/>
</dbReference>
<accession>A0ABS8SR82</accession>
<sequence length="583" mass="65554">MTSLSEADLYVTIPKFSILDIRPDTKPEMKLMLGSCIDAHRQNSPETDVDFPTSTMVVMDCRWRLASRSFVLRIQQPRILVVPDFLLSVCEFFVPSLGAMTGREEIMDPKNDPISKMEEKRLHSSGIQHIITIGRGKRLRFVNVKIENGLLLRRYTYLSNESSYSVCQEDGVDVIISNSNSDNDESMKSGRICWANLDASDFDPNGSSMQQKKIYGLGLVKDLTVEADSGLIILDPVDISGGYTSVKDKTNISLLSTDICAHLSLGVVSLLLNLQNQATTALHFGSEDPCCLVLSLIEFGTWAVPEQPYIPGGPEHTTMLFWEIVSHQDSNPPSQAVVAVSNMYGRVRKPLDFRLIGLFSDIHDLRRHKMLVIVLFGCLLRHLDMSQWGSDLRPAVSIWRPIRRPGFAVLGDCITEGLEPPPLGIIFKADNPELSLQRLHYKVAHIMAKDWKKLSSGSRACAGAFGKVDNQLALSLHALDLKNLLVDWHLLWFETYIDQFTSTFQSWYKENLEKKAIKIKEVRRGDAHQDNTSFVALDDGLAKGLPVNDDGNSHNFSALCFWLWRIRIQINKKLFPRVQGPNV</sequence>
<gene>
    <name evidence="1" type="ORF">HAX54_045893</name>
</gene>
<reference evidence="1 2" key="1">
    <citation type="journal article" date="2021" name="BMC Genomics">
        <title>Datura genome reveals duplications of psychoactive alkaloid biosynthetic genes and high mutation rate following tissue culture.</title>
        <authorList>
            <person name="Rajewski A."/>
            <person name="Carter-House D."/>
            <person name="Stajich J."/>
            <person name="Litt A."/>
        </authorList>
    </citation>
    <scope>NUCLEOTIDE SEQUENCE [LARGE SCALE GENOMIC DNA]</scope>
    <source>
        <strain evidence="1">AR-01</strain>
    </source>
</reference>
<dbReference type="PANTHER" id="PTHR45523">
    <property type="entry name" value="TETRATRICOPEPTIDE REPEAT (TPR)-CONTAINING PROTEIN-RELATED"/>
    <property type="match status" value="1"/>
</dbReference>
<organism evidence="1 2">
    <name type="scientific">Datura stramonium</name>
    <name type="common">Jimsonweed</name>
    <name type="synonym">Common thornapple</name>
    <dbReference type="NCBI Taxonomy" id="4076"/>
    <lineage>
        <taxon>Eukaryota</taxon>
        <taxon>Viridiplantae</taxon>
        <taxon>Streptophyta</taxon>
        <taxon>Embryophyta</taxon>
        <taxon>Tracheophyta</taxon>
        <taxon>Spermatophyta</taxon>
        <taxon>Magnoliopsida</taxon>
        <taxon>eudicotyledons</taxon>
        <taxon>Gunneridae</taxon>
        <taxon>Pentapetalae</taxon>
        <taxon>asterids</taxon>
        <taxon>lamiids</taxon>
        <taxon>Solanales</taxon>
        <taxon>Solanaceae</taxon>
        <taxon>Solanoideae</taxon>
        <taxon>Datureae</taxon>
        <taxon>Datura</taxon>
    </lineage>
</organism>
<name>A0ABS8SR82_DATST</name>